<accession>A0A8S0S1W3</accession>
<dbReference type="EMBL" id="CACTIH010003820">
    <property type="protein sequence ID" value="CAA2985688.1"/>
    <property type="molecule type" value="Genomic_DNA"/>
</dbReference>
<feature type="region of interest" description="Disordered" evidence="2">
    <location>
        <begin position="1"/>
        <end position="42"/>
    </location>
</feature>
<reference evidence="3 4" key="1">
    <citation type="submission" date="2019-12" db="EMBL/GenBank/DDBJ databases">
        <authorList>
            <person name="Alioto T."/>
            <person name="Alioto T."/>
            <person name="Gomez Garrido J."/>
        </authorList>
    </citation>
    <scope>NUCLEOTIDE SEQUENCE [LARGE SCALE GENOMIC DNA]</scope>
</reference>
<evidence type="ECO:0000313" key="3">
    <source>
        <dbReference type="EMBL" id="CAA2985688.1"/>
    </source>
</evidence>
<gene>
    <name evidence="3" type="ORF">OLEA9_A057345</name>
</gene>
<keyword evidence="4" id="KW-1185">Reference proteome</keyword>
<dbReference type="Proteomes" id="UP000594638">
    <property type="component" value="Unassembled WGS sequence"/>
</dbReference>
<name>A0A8S0S1W3_OLEEU</name>
<proteinExistence type="predicted"/>
<dbReference type="Gramene" id="OE9A057345T1">
    <property type="protein sequence ID" value="OE9A057345C1"/>
    <property type="gene ID" value="OE9A057345"/>
</dbReference>
<protein>
    <submittedName>
        <fullName evidence="3">Kinesin KIN-7K, chloroplastic</fullName>
    </submittedName>
</protein>
<feature type="compositionally biased region" description="Polar residues" evidence="2">
    <location>
        <begin position="14"/>
        <end position="27"/>
    </location>
</feature>
<evidence type="ECO:0000313" key="4">
    <source>
        <dbReference type="Proteomes" id="UP000594638"/>
    </source>
</evidence>
<comment type="caution">
    <text evidence="3">The sequence shown here is derived from an EMBL/GenBank/DDBJ whole genome shotgun (WGS) entry which is preliminary data.</text>
</comment>
<feature type="compositionally biased region" description="Basic and acidic residues" evidence="2">
    <location>
        <begin position="1"/>
        <end position="13"/>
    </location>
</feature>
<dbReference type="OrthoDB" id="1715603at2759"/>
<organism evidence="3 4">
    <name type="scientific">Olea europaea subsp. europaea</name>
    <dbReference type="NCBI Taxonomy" id="158383"/>
    <lineage>
        <taxon>Eukaryota</taxon>
        <taxon>Viridiplantae</taxon>
        <taxon>Streptophyta</taxon>
        <taxon>Embryophyta</taxon>
        <taxon>Tracheophyta</taxon>
        <taxon>Spermatophyta</taxon>
        <taxon>Magnoliopsida</taxon>
        <taxon>eudicotyledons</taxon>
        <taxon>Gunneridae</taxon>
        <taxon>Pentapetalae</taxon>
        <taxon>asterids</taxon>
        <taxon>lamiids</taxon>
        <taxon>Lamiales</taxon>
        <taxon>Oleaceae</taxon>
        <taxon>Oleeae</taxon>
        <taxon>Olea</taxon>
    </lineage>
</organism>
<evidence type="ECO:0000256" key="1">
    <source>
        <dbReference type="SAM" id="Coils"/>
    </source>
</evidence>
<feature type="coiled-coil region" evidence="1">
    <location>
        <begin position="66"/>
        <end position="93"/>
    </location>
</feature>
<dbReference type="AlphaFoldDB" id="A0A8S0S1W3"/>
<keyword evidence="1" id="KW-0175">Coiled coil</keyword>
<sequence>MKHNEKLVGELEVQKNSPTQRRNTIANRNGRRDGHVKRHEQSVLASDMKREMALSCEKELSYEAALVEKDQREADLQRKVEESKQREAYLENEVANMWVLVAKLKKSQGVEKD</sequence>
<evidence type="ECO:0000256" key="2">
    <source>
        <dbReference type="SAM" id="MobiDB-lite"/>
    </source>
</evidence>